<dbReference type="Proteomes" id="UP000053789">
    <property type="component" value="Unassembled WGS sequence"/>
</dbReference>
<organism evidence="3 4">
    <name type="scientific">Cladophialophora bantiana (strain ATCC 10958 / CBS 173.52 / CDC B-1940 / NIH 8579)</name>
    <name type="common">Xylohypha bantiana</name>
    <dbReference type="NCBI Taxonomy" id="1442370"/>
    <lineage>
        <taxon>Eukaryota</taxon>
        <taxon>Fungi</taxon>
        <taxon>Dikarya</taxon>
        <taxon>Ascomycota</taxon>
        <taxon>Pezizomycotina</taxon>
        <taxon>Eurotiomycetes</taxon>
        <taxon>Chaetothyriomycetidae</taxon>
        <taxon>Chaetothyriales</taxon>
        <taxon>Herpotrichiellaceae</taxon>
        <taxon>Cladophialophora</taxon>
    </lineage>
</organism>
<evidence type="ECO:0000256" key="2">
    <source>
        <dbReference type="SAM" id="SignalP"/>
    </source>
</evidence>
<keyword evidence="4" id="KW-1185">Reference proteome</keyword>
<evidence type="ECO:0000256" key="1">
    <source>
        <dbReference type="SAM" id="MobiDB-lite"/>
    </source>
</evidence>
<name>A0A0D2EM30_CLAB1</name>
<dbReference type="EMBL" id="KN846991">
    <property type="protein sequence ID" value="KIW91021.1"/>
    <property type="molecule type" value="Genomic_DNA"/>
</dbReference>
<gene>
    <name evidence="3" type="ORF">Z519_07915</name>
</gene>
<dbReference type="VEuPathDB" id="FungiDB:Z519_07915"/>
<dbReference type="AlphaFoldDB" id="A0A0D2EM30"/>
<reference evidence="3" key="1">
    <citation type="submission" date="2015-01" db="EMBL/GenBank/DDBJ databases">
        <title>The Genome Sequence of Cladophialophora bantiana CBS 173.52.</title>
        <authorList>
            <consortium name="The Broad Institute Genomics Platform"/>
            <person name="Cuomo C."/>
            <person name="de Hoog S."/>
            <person name="Gorbushina A."/>
            <person name="Stielow B."/>
            <person name="Teixiera M."/>
            <person name="Abouelleil A."/>
            <person name="Chapman S.B."/>
            <person name="Priest M."/>
            <person name="Young S.K."/>
            <person name="Wortman J."/>
            <person name="Nusbaum C."/>
            <person name="Birren B."/>
        </authorList>
    </citation>
    <scope>NUCLEOTIDE SEQUENCE [LARGE SCALE GENOMIC DNA]</scope>
    <source>
        <strain evidence="3">CBS 173.52</strain>
    </source>
</reference>
<protein>
    <submittedName>
        <fullName evidence="3">Uncharacterized protein</fullName>
    </submittedName>
</protein>
<proteinExistence type="predicted"/>
<accession>A0A0D2EM30</accession>
<feature type="region of interest" description="Disordered" evidence="1">
    <location>
        <begin position="288"/>
        <end position="310"/>
    </location>
</feature>
<dbReference type="GeneID" id="27700843"/>
<evidence type="ECO:0000313" key="3">
    <source>
        <dbReference type="EMBL" id="KIW91021.1"/>
    </source>
</evidence>
<evidence type="ECO:0000313" key="4">
    <source>
        <dbReference type="Proteomes" id="UP000053789"/>
    </source>
</evidence>
<sequence>MKTKIFISALAGILFSLTFAAPLAPTEPSHQADAQELPFANDATPVAKELAPTPVGTSIVKRASANDPALHKPFYIAAAPVDTPVAKRAAGNDPILNQPFRIATPLAHTPVAKRAANDNPTNQPLRITALTDTPIVRRAVEDGNNLPQDNSDIGMHDSGLYAIYWTESTDDAREPVHVTKRDAIPPVASVDAENGGEMVAGRDSKRGDALLPFAYAYEQNAAGMANPPISRRDSGLMPLDFANEEASKEMTNSHIAKRDDALSPSGFYAIYWTEVTDKAHNDAPVVKRAAASSDAATAEIPVPRAPPVAN</sequence>
<feature type="compositionally biased region" description="Low complexity" evidence="1">
    <location>
        <begin position="289"/>
        <end position="298"/>
    </location>
</feature>
<dbReference type="OrthoDB" id="10372751at2759"/>
<dbReference type="RefSeq" id="XP_016617690.1">
    <property type="nucleotide sequence ID" value="XM_016765645.1"/>
</dbReference>
<dbReference type="HOGENOM" id="CLU_897146_0_0_1"/>
<feature type="signal peptide" evidence="2">
    <location>
        <begin position="1"/>
        <end position="20"/>
    </location>
</feature>
<feature type="chain" id="PRO_5002241307" evidence="2">
    <location>
        <begin position="21"/>
        <end position="310"/>
    </location>
</feature>
<keyword evidence="2" id="KW-0732">Signal</keyword>